<dbReference type="EMBL" id="BLWD01000001">
    <property type="protein sequence ID" value="GFN05861.1"/>
    <property type="molecule type" value="Genomic_DNA"/>
</dbReference>
<dbReference type="AlphaFoldDB" id="A0A7J0CTL8"/>
<protein>
    <submittedName>
        <fullName evidence="1">Uncharacterized protein</fullName>
    </submittedName>
</protein>
<accession>A0A7J0CTL8</accession>
<gene>
    <name evidence="1" type="ORF">Smic_44170</name>
</gene>
<evidence type="ECO:0000313" key="1">
    <source>
        <dbReference type="EMBL" id="GFN05861.1"/>
    </source>
</evidence>
<sequence length="81" mass="8470">MAYVLLVAGVVQLSYPPTPRSLSCFPRHPYFSPRPAGRVNAGAAPVGGGGPVPRDGWWMAVDGWRVAGGGADRPPEDLGAR</sequence>
<evidence type="ECO:0000313" key="2">
    <source>
        <dbReference type="Proteomes" id="UP000498740"/>
    </source>
</evidence>
<reference evidence="1 2" key="1">
    <citation type="submission" date="2020-05" db="EMBL/GenBank/DDBJ databases">
        <title>Whole genome shotgun sequence of Streptomyces microflavus NBRC 13062.</title>
        <authorList>
            <person name="Komaki H."/>
            <person name="Tamura T."/>
        </authorList>
    </citation>
    <scope>NUCLEOTIDE SEQUENCE [LARGE SCALE GENOMIC DNA]</scope>
    <source>
        <strain evidence="1 2">NBRC 13062</strain>
    </source>
</reference>
<organism evidence="1 2">
    <name type="scientific">Streptomyces microflavus</name>
    <name type="common">Streptomyces lipmanii</name>
    <dbReference type="NCBI Taxonomy" id="1919"/>
    <lineage>
        <taxon>Bacteria</taxon>
        <taxon>Bacillati</taxon>
        <taxon>Actinomycetota</taxon>
        <taxon>Actinomycetes</taxon>
        <taxon>Kitasatosporales</taxon>
        <taxon>Streptomycetaceae</taxon>
        <taxon>Streptomyces</taxon>
    </lineage>
</organism>
<name>A0A7J0CTL8_STRMI</name>
<comment type="caution">
    <text evidence="1">The sequence shown here is derived from an EMBL/GenBank/DDBJ whole genome shotgun (WGS) entry which is preliminary data.</text>
</comment>
<proteinExistence type="predicted"/>
<dbReference type="Proteomes" id="UP000498740">
    <property type="component" value="Unassembled WGS sequence"/>
</dbReference>